<keyword evidence="1 2" id="KW-0456">Lyase</keyword>
<dbReference type="CDD" id="cd00408">
    <property type="entry name" value="DHDPS-like"/>
    <property type="match status" value="1"/>
</dbReference>
<dbReference type="PRINTS" id="PR00146">
    <property type="entry name" value="DHPICSNTHASE"/>
</dbReference>
<accession>A0A375HYD4</accession>
<feature type="active site" description="Proton donor/acceptor" evidence="3">
    <location>
        <position position="139"/>
    </location>
</feature>
<evidence type="ECO:0000313" key="6">
    <source>
        <dbReference type="Proteomes" id="UP000265962"/>
    </source>
</evidence>
<dbReference type="AlphaFoldDB" id="A0A375HYD4"/>
<evidence type="ECO:0000256" key="4">
    <source>
        <dbReference type="PIRSR" id="PIRSR001365-2"/>
    </source>
</evidence>
<comment type="similarity">
    <text evidence="2">Belongs to the DapA family.</text>
</comment>
<protein>
    <submittedName>
        <fullName evidence="5">Dihydrodipicolinate synthase signature</fullName>
        <ecNumber evidence="5">4.-.-.-</ecNumber>
    </submittedName>
</protein>
<dbReference type="RefSeq" id="WP_119714734.1">
    <property type="nucleotide sequence ID" value="NZ_OMOH01000002.1"/>
</dbReference>
<dbReference type="EMBL" id="OMOH01000002">
    <property type="protein sequence ID" value="SPF67511.1"/>
    <property type="molecule type" value="Genomic_DNA"/>
</dbReference>
<dbReference type="OrthoDB" id="3175637at2"/>
<evidence type="ECO:0000256" key="1">
    <source>
        <dbReference type="ARBA" id="ARBA00023239"/>
    </source>
</evidence>
<evidence type="ECO:0000256" key="2">
    <source>
        <dbReference type="PIRNR" id="PIRNR001365"/>
    </source>
</evidence>
<dbReference type="SMART" id="SM01130">
    <property type="entry name" value="DHDPS"/>
    <property type="match status" value="1"/>
</dbReference>
<evidence type="ECO:0000256" key="3">
    <source>
        <dbReference type="PIRSR" id="PIRSR001365-1"/>
    </source>
</evidence>
<proteinExistence type="inferred from homology"/>
<dbReference type="Gene3D" id="3.20.20.70">
    <property type="entry name" value="Aldolase class I"/>
    <property type="match status" value="1"/>
</dbReference>
<dbReference type="SUPFAM" id="SSF51569">
    <property type="entry name" value="Aldolase"/>
    <property type="match status" value="1"/>
</dbReference>
<keyword evidence="6" id="KW-1185">Reference proteome</keyword>
<organism evidence="5 6">
    <name type="scientific">Propionibacterium ruminifibrarum</name>
    <dbReference type="NCBI Taxonomy" id="1962131"/>
    <lineage>
        <taxon>Bacteria</taxon>
        <taxon>Bacillati</taxon>
        <taxon>Actinomycetota</taxon>
        <taxon>Actinomycetes</taxon>
        <taxon>Propionibacteriales</taxon>
        <taxon>Propionibacteriaceae</taxon>
        <taxon>Propionibacterium</taxon>
    </lineage>
</organism>
<dbReference type="InterPro" id="IPR002220">
    <property type="entry name" value="DapA-like"/>
</dbReference>
<name>A0A375HYD4_9ACTN</name>
<feature type="binding site" evidence="4">
    <location>
        <position position="51"/>
    </location>
    <ligand>
        <name>pyruvate</name>
        <dbReference type="ChEBI" id="CHEBI:15361"/>
    </ligand>
</feature>
<dbReference type="GO" id="GO:0008840">
    <property type="term" value="F:4-hydroxy-tetrahydrodipicolinate synthase activity"/>
    <property type="evidence" value="ECO:0007669"/>
    <property type="project" value="TreeGrafter"/>
</dbReference>
<dbReference type="PANTHER" id="PTHR12128">
    <property type="entry name" value="DIHYDRODIPICOLINATE SYNTHASE"/>
    <property type="match status" value="1"/>
</dbReference>
<reference evidence="6" key="1">
    <citation type="submission" date="2018-02" db="EMBL/GenBank/DDBJ databases">
        <authorList>
            <person name="Hornung B."/>
        </authorList>
    </citation>
    <scope>NUCLEOTIDE SEQUENCE [LARGE SCALE GENOMIC DNA]</scope>
</reference>
<evidence type="ECO:0000313" key="5">
    <source>
        <dbReference type="EMBL" id="SPF67511.1"/>
    </source>
</evidence>
<feature type="active site" description="Schiff-base intermediate with substrate" evidence="3">
    <location>
        <position position="166"/>
    </location>
</feature>
<dbReference type="InterPro" id="IPR013785">
    <property type="entry name" value="Aldolase_TIM"/>
</dbReference>
<feature type="binding site" evidence="4">
    <location>
        <position position="208"/>
    </location>
    <ligand>
        <name>pyruvate</name>
        <dbReference type="ChEBI" id="CHEBI:15361"/>
    </ligand>
</feature>
<dbReference type="PANTHER" id="PTHR12128:SF72">
    <property type="entry name" value="DIHYDRODIPICOLINATE SYNTHASE"/>
    <property type="match status" value="1"/>
</dbReference>
<dbReference type="Pfam" id="PF00701">
    <property type="entry name" value="DHDPS"/>
    <property type="match status" value="1"/>
</dbReference>
<gene>
    <name evidence="5" type="ORF">PROPJV5_0465</name>
</gene>
<sequence length="299" mass="31759">MSTRDEDFHGIYPYLVSPMDERGRVDELALRRLVRHLLDEGVHGLSPLGSTGEVMYLTPGQQETIVRTTIEEAAGRVPVVAGVAAYASAAAATQAAAMTSWGVDGVIGIQLVYGPPPLDGVVDYFHALATATDLPVVLYTNPRLGADIPLTALERIVADDNVRYLKDASGVTGKLLSIQSVLGERLKFFAASAHLPTAVLDLGGVGWMAGPACVVPAAATALWDAHLRGDLARRARLQAEIWPLNALFTRHGLAPLIKLALDEIGYPCGDPVRPQLPAPDEVRPELRKVLAGIAEAVAS</sequence>
<dbReference type="PIRSF" id="PIRSF001365">
    <property type="entry name" value="DHDPS"/>
    <property type="match status" value="1"/>
</dbReference>
<dbReference type="EC" id="4.-.-.-" evidence="5"/>
<dbReference type="Proteomes" id="UP000265962">
    <property type="component" value="Unassembled WGS sequence"/>
</dbReference>